<name>A0A3L6L0L2_9TRYP</name>
<reference evidence="3" key="1">
    <citation type="submission" date="2018-09" db="EMBL/GenBank/DDBJ databases">
        <title>whole genome sequence of T. equiperdum IVM-t1 strain.</title>
        <authorList>
            <person name="Suganuma K."/>
        </authorList>
    </citation>
    <scope>NUCLEOTIDE SEQUENCE [LARGE SCALE GENOMIC DNA]</scope>
    <source>
        <strain evidence="3">IVM-t1</strain>
    </source>
</reference>
<accession>A0A3L6L0L2</accession>
<keyword evidence="2" id="KW-1133">Transmembrane helix</keyword>
<evidence type="ECO:0000313" key="3">
    <source>
        <dbReference type="EMBL" id="RHW70164.1"/>
    </source>
</evidence>
<dbReference type="EMBL" id="QSBY01000009">
    <property type="protein sequence ID" value="RHW70164.1"/>
    <property type="molecule type" value="Genomic_DNA"/>
</dbReference>
<keyword evidence="2" id="KW-0812">Transmembrane</keyword>
<sequence length="118" mass="14150">MEGVYPNSRIPLLDYYCHCVVVGNLEHFCFHRCYSFCLFTALLNSLTLPCWWQRCYLYSFASAFVFAFFFHYLFHFLPYPHGPLKGRIKKKYGKEEGGKRTQSRTKGKKGKMKRRRRK</sequence>
<feature type="region of interest" description="Disordered" evidence="1">
    <location>
        <begin position="90"/>
        <end position="118"/>
    </location>
</feature>
<organism evidence="3">
    <name type="scientific">Trypanosoma brucei equiperdum</name>
    <dbReference type="NCBI Taxonomy" id="630700"/>
    <lineage>
        <taxon>Eukaryota</taxon>
        <taxon>Discoba</taxon>
        <taxon>Euglenozoa</taxon>
        <taxon>Kinetoplastea</taxon>
        <taxon>Metakinetoplastina</taxon>
        <taxon>Trypanosomatida</taxon>
        <taxon>Trypanosomatidae</taxon>
        <taxon>Trypanosoma</taxon>
    </lineage>
</organism>
<feature type="compositionally biased region" description="Basic residues" evidence="1">
    <location>
        <begin position="101"/>
        <end position="118"/>
    </location>
</feature>
<keyword evidence="2" id="KW-0472">Membrane</keyword>
<comment type="caution">
    <text evidence="3">The sequence shown here is derived from an EMBL/GenBank/DDBJ whole genome shotgun (WGS) entry which is preliminary data.</text>
</comment>
<protein>
    <submittedName>
        <fullName evidence="3">Uncharacterized protein</fullName>
    </submittedName>
</protein>
<gene>
    <name evidence="3" type="ORF">DPX39_090044100</name>
</gene>
<evidence type="ECO:0000256" key="1">
    <source>
        <dbReference type="SAM" id="MobiDB-lite"/>
    </source>
</evidence>
<dbReference type="AlphaFoldDB" id="A0A3L6L0L2"/>
<evidence type="ECO:0000256" key="2">
    <source>
        <dbReference type="SAM" id="Phobius"/>
    </source>
</evidence>
<feature type="transmembrane region" description="Helical" evidence="2">
    <location>
        <begin position="56"/>
        <end position="77"/>
    </location>
</feature>
<dbReference type="Proteomes" id="UP000266743">
    <property type="component" value="Chromosome 9"/>
</dbReference>
<proteinExistence type="predicted"/>